<evidence type="ECO:0000256" key="1">
    <source>
        <dbReference type="ARBA" id="ARBA00003502"/>
    </source>
</evidence>
<dbReference type="GO" id="GO:0003700">
    <property type="term" value="F:DNA-binding transcription factor activity"/>
    <property type="evidence" value="ECO:0007669"/>
    <property type="project" value="InterPro"/>
</dbReference>
<comment type="similarity">
    <text evidence="2">Belongs to the LysR transcriptional regulatory family.</text>
</comment>
<dbReference type="CDD" id="cd08421">
    <property type="entry name" value="PBP2_LTTR_like_1"/>
    <property type="match status" value="1"/>
</dbReference>
<dbReference type="SUPFAM" id="SSF53850">
    <property type="entry name" value="Periplasmic binding protein-like II"/>
    <property type="match status" value="1"/>
</dbReference>
<dbReference type="EMBL" id="FNTH01000001">
    <property type="protein sequence ID" value="SEC98331.1"/>
    <property type="molecule type" value="Genomic_DNA"/>
</dbReference>
<accession>A0A1H4X0G8</accession>
<dbReference type="AlphaFoldDB" id="A0A1H4X0G8"/>
<protein>
    <submittedName>
        <fullName evidence="7">DNA-binding transcriptional regulator, LysR family</fullName>
    </submittedName>
</protein>
<evidence type="ECO:0000259" key="6">
    <source>
        <dbReference type="PROSITE" id="PS50931"/>
    </source>
</evidence>
<gene>
    <name evidence="7" type="ORF">SAMN05444164_3298</name>
</gene>
<dbReference type="FunFam" id="1.10.10.10:FF:000001">
    <property type="entry name" value="LysR family transcriptional regulator"/>
    <property type="match status" value="1"/>
</dbReference>
<dbReference type="InterPro" id="IPR036390">
    <property type="entry name" value="WH_DNA-bd_sf"/>
</dbReference>
<dbReference type="GO" id="GO:0003677">
    <property type="term" value="F:DNA binding"/>
    <property type="evidence" value="ECO:0007669"/>
    <property type="project" value="UniProtKB-KW"/>
</dbReference>
<keyword evidence="3" id="KW-0805">Transcription regulation</keyword>
<dbReference type="InterPro" id="IPR050950">
    <property type="entry name" value="HTH-type_LysR_regulators"/>
</dbReference>
<evidence type="ECO:0000256" key="5">
    <source>
        <dbReference type="ARBA" id="ARBA00023163"/>
    </source>
</evidence>
<sequence>MSIHFDLSDFRLFVSIAEEKNLTRGAARAFLSVPAASNRIKHLEEMLGVKLFERSPQGLHLTKAGATYLQHARIVLSQLDMLTGDMQVYTQGLTGQLRLLANSTAITEYLPTVVASYLHTHPDVHIDLRERMSEDIVRGVRDGAADLGIISGSVPTDGLQSIPFVSSRLVLIAPLQHPILQGGAVAFRDALNHVMVSLLESSAAHSFLGRAAAAIHKPMSIRVQVASYDATFRMVEAGAGIAIVPQACYDRLKDGFEIGLAALSDPWAIRTFRVCAQEFQGLSSFARDFATSVIERYRIDGQTADHPL</sequence>
<evidence type="ECO:0000256" key="3">
    <source>
        <dbReference type="ARBA" id="ARBA00023015"/>
    </source>
</evidence>
<dbReference type="SUPFAM" id="SSF46785">
    <property type="entry name" value="Winged helix' DNA-binding domain"/>
    <property type="match status" value="1"/>
</dbReference>
<dbReference type="GO" id="GO:0005829">
    <property type="term" value="C:cytosol"/>
    <property type="evidence" value="ECO:0007669"/>
    <property type="project" value="TreeGrafter"/>
</dbReference>
<evidence type="ECO:0000256" key="2">
    <source>
        <dbReference type="ARBA" id="ARBA00009437"/>
    </source>
</evidence>
<dbReference type="Pfam" id="PF03466">
    <property type="entry name" value="LysR_substrate"/>
    <property type="match status" value="1"/>
</dbReference>
<keyword evidence="5" id="KW-0804">Transcription</keyword>
<proteinExistence type="inferred from homology"/>
<dbReference type="Pfam" id="PF00126">
    <property type="entry name" value="HTH_1"/>
    <property type="match status" value="1"/>
</dbReference>
<dbReference type="InterPro" id="IPR005119">
    <property type="entry name" value="LysR_subst-bd"/>
</dbReference>
<keyword evidence="4 7" id="KW-0238">DNA-binding</keyword>
<evidence type="ECO:0000313" key="7">
    <source>
        <dbReference type="EMBL" id="SEC98331.1"/>
    </source>
</evidence>
<dbReference type="InterPro" id="IPR036388">
    <property type="entry name" value="WH-like_DNA-bd_sf"/>
</dbReference>
<dbReference type="PROSITE" id="PS50931">
    <property type="entry name" value="HTH_LYSR"/>
    <property type="match status" value="1"/>
</dbReference>
<dbReference type="OrthoDB" id="9785974at2"/>
<dbReference type="Proteomes" id="UP000198992">
    <property type="component" value="Unassembled WGS sequence"/>
</dbReference>
<organism evidence="7 8">
    <name type="scientific">Bradyrhizobium erythrophlei</name>
    <dbReference type="NCBI Taxonomy" id="1437360"/>
    <lineage>
        <taxon>Bacteria</taxon>
        <taxon>Pseudomonadati</taxon>
        <taxon>Pseudomonadota</taxon>
        <taxon>Alphaproteobacteria</taxon>
        <taxon>Hyphomicrobiales</taxon>
        <taxon>Nitrobacteraceae</taxon>
        <taxon>Bradyrhizobium</taxon>
    </lineage>
</organism>
<feature type="domain" description="HTH lysR-type" evidence="6">
    <location>
        <begin position="5"/>
        <end position="62"/>
    </location>
</feature>
<comment type="function">
    <text evidence="1">NodD regulates the expression of the nodABCFE genes which encode other nodulation proteins. NodD is also a negative regulator of its own expression. Binds flavonoids as inducers.</text>
</comment>
<dbReference type="PANTHER" id="PTHR30419:SF2">
    <property type="entry name" value="LYSR FAMILY TRANSCRIPTIONAL REGULATOR"/>
    <property type="match status" value="1"/>
</dbReference>
<evidence type="ECO:0000256" key="4">
    <source>
        <dbReference type="ARBA" id="ARBA00023125"/>
    </source>
</evidence>
<dbReference type="RefSeq" id="WP_092116894.1">
    <property type="nucleotide sequence ID" value="NZ_FNTH01000001.1"/>
</dbReference>
<dbReference type="PANTHER" id="PTHR30419">
    <property type="entry name" value="HTH-TYPE TRANSCRIPTIONAL REGULATOR YBHD"/>
    <property type="match status" value="1"/>
</dbReference>
<dbReference type="Gene3D" id="3.40.190.290">
    <property type="match status" value="1"/>
</dbReference>
<reference evidence="7 8" key="1">
    <citation type="submission" date="2016-10" db="EMBL/GenBank/DDBJ databases">
        <authorList>
            <person name="de Groot N.N."/>
        </authorList>
    </citation>
    <scope>NUCLEOTIDE SEQUENCE [LARGE SCALE GENOMIC DNA]</scope>
    <source>
        <strain evidence="7 8">MT12</strain>
    </source>
</reference>
<dbReference type="Gene3D" id="1.10.10.10">
    <property type="entry name" value="Winged helix-like DNA-binding domain superfamily/Winged helix DNA-binding domain"/>
    <property type="match status" value="1"/>
</dbReference>
<evidence type="ECO:0000313" key="8">
    <source>
        <dbReference type="Proteomes" id="UP000198992"/>
    </source>
</evidence>
<name>A0A1H4X0G8_9BRAD</name>
<dbReference type="InterPro" id="IPR000847">
    <property type="entry name" value="LysR_HTH_N"/>
</dbReference>